<feature type="region of interest" description="Disordered" evidence="1">
    <location>
        <begin position="80"/>
        <end position="113"/>
    </location>
</feature>
<dbReference type="EMBL" id="PP511596">
    <property type="protein sequence ID" value="XCD05738.1"/>
    <property type="molecule type" value="Genomic_DNA"/>
</dbReference>
<feature type="compositionally biased region" description="Polar residues" evidence="1">
    <location>
        <begin position="93"/>
        <end position="103"/>
    </location>
</feature>
<reference evidence="2" key="1">
    <citation type="submission" date="2024-03" db="EMBL/GenBank/DDBJ databases">
        <title>Diverse circular DNA viruses in blood, oral, and fecal samples of captive lemurs.</title>
        <authorList>
            <person name="Paietta E.N."/>
            <person name="Kraberger S."/>
            <person name="Lund M.C."/>
            <person name="Custer J.M."/>
            <person name="Vargas K.M."/>
            <person name="Ehmke E.E."/>
            <person name="Yoder A.D."/>
            <person name="Varsani A."/>
        </authorList>
    </citation>
    <scope>NUCLEOTIDE SEQUENCE</scope>
    <source>
        <strain evidence="2">Duke_24SF_44</strain>
    </source>
</reference>
<organism evidence="2">
    <name type="scientific">Dulem virus 38</name>
    <dbReference type="NCBI Taxonomy" id="3145756"/>
    <lineage>
        <taxon>Viruses</taxon>
        <taxon>Duplodnaviria</taxon>
        <taxon>Heunggongvirae</taxon>
        <taxon>Uroviricota</taxon>
        <taxon>Caudoviricetes</taxon>
    </lineage>
</organism>
<accession>A0AAU8B1K6</accession>
<name>A0AAU8B1K6_9CAUD</name>
<evidence type="ECO:0000313" key="2">
    <source>
        <dbReference type="EMBL" id="XCD05738.1"/>
    </source>
</evidence>
<sequence>MSDFQTVPARSHVRYTLEPLEGPYSASERVLDPVGDGQPYRIVSEEVIWPEAPAVLAVVEEPDERVPGRWVRRRVPAVRGRQDPLAAPHSERSTQSCVYTSTDGRILHPGDQAEGAPGRVLDWEGAAIVPLALVERLRALVIGDGRVPVADVMAAARDLIEEHDALRQR</sequence>
<proteinExistence type="predicted"/>
<protein>
    <submittedName>
        <fullName evidence="2">Uncharacterized protein</fullName>
    </submittedName>
</protein>
<evidence type="ECO:0000256" key="1">
    <source>
        <dbReference type="SAM" id="MobiDB-lite"/>
    </source>
</evidence>